<protein>
    <submittedName>
        <fullName evidence="2">Uncharacterized protein</fullName>
    </submittedName>
</protein>
<dbReference type="OrthoDB" id="3193108at2759"/>
<evidence type="ECO:0000256" key="1">
    <source>
        <dbReference type="SAM" id="MobiDB-lite"/>
    </source>
</evidence>
<gene>
    <name evidence="2" type="ORF">CY34DRAFT_12938</name>
</gene>
<evidence type="ECO:0000313" key="2">
    <source>
        <dbReference type="EMBL" id="KIK41631.1"/>
    </source>
</evidence>
<dbReference type="InParanoid" id="A0A0D0AID3"/>
<accession>A0A0D0AID3</accession>
<keyword evidence="3" id="KW-1185">Reference proteome</keyword>
<reference evidence="2 3" key="1">
    <citation type="submission" date="2014-04" db="EMBL/GenBank/DDBJ databases">
        <authorList>
            <consortium name="DOE Joint Genome Institute"/>
            <person name="Kuo A."/>
            <person name="Ruytinx J."/>
            <person name="Rineau F."/>
            <person name="Colpaert J."/>
            <person name="Kohler A."/>
            <person name="Nagy L.G."/>
            <person name="Floudas D."/>
            <person name="Copeland A."/>
            <person name="Barry K.W."/>
            <person name="Cichocki N."/>
            <person name="Veneault-Fourrey C."/>
            <person name="LaButti K."/>
            <person name="Lindquist E.A."/>
            <person name="Lipzen A."/>
            <person name="Lundell T."/>
            <person name="Morin E."/>
            <person name="Murat C."/>
            <person name="Sun H."/>
            <person name="Tunlid A."/>
            <person name="Henrissat B."/>
            <person name="Grigoriev I.V."/>
            <person name="Hibbett D.S."/>
            <person name="Martin F."/>
            <person name="Nordberg H.P."/>
            <person name="Cantor M.N."/>
            <person name="Hua S.X."/>
        </authorList>
    </citation>
    <scope>NUCLEOTIDE SEQUENCE [LARGE SCALE GENOMIC DNA]</scope>
    <source>
        <strain evidence="2 3">UH-Slu-Lm8-n1</strain>
    </source>
</reference>
<dbReference type="HOGENOM" id="CLU_289527_0_0_1"/>
<dbReference type="AlphaFoldDB" id="A0A0D0AID3"/>
<sequence length="1059" mass="114020">MPSLQTSRCRHGSGCRCTGYIEMMGTCACSHPEQDHAVAEVPALPPRRCSDSTAQFVTNDSLADPRATCLLCASPYYEHLPLLGPLHQEPSTPSFFNSRRLSTSTSTNLSLPSLSIPVTLPNSMQGYLQPPASPLASVSTGNSGLLLAPANVSVTGTRWPAASLPSWSPPGPPVLGTANDRRLSAHGPGVSQSPLSVIPTLRRRQAARSVNVAASSSTRPTRLTSMTQRRRETTKYLVVLHPEPMHGTVHTEYEHMFREVRAPIPQKIASFISQARKFGLVFEIEDSFQKDDPAGPIFHQSLCSHFARVGLTFSGSSSHSPSSLNTLPTPTAQFPWSFLLTGKGQRSTRGAKLLPARSSPEHLTHLDIQKNGSRLPVPSAPHHDHTLVFILPLWDIVAGPIDGHGMHCCLAPRLWNGHFESALHEELEEIQCSAICITESVLDADAAAAIQTSQLSLLDVLTADGISGTTTTLASMSQPPSPSASLSTSSPSTSVSSASSVSPASSASSASSVSSASSASSASSVSSASSASSSLSLFASASPSASSASISPLSMFASASPPASTFFSASPSASLSVSASTTPQSPRVALREWHSRLEHDLELLRAAAGQGDHAIHITAPDAMQAAESFLALCKVWCLEGSDSQLVFPDDVEITNGTPSNLIIGSIDATIGYGVGDGPLRSVWGTLITIITQYSGHWQLMSEGYYMPIVTSLPPCDEDIISFQAYGLIIRTGLILGMELLPISPHLLVYLLDGYQASTAHPFLDAISPTTSQRLRSWPPPSVISHSTGRRELDITPARDPYSLILEVDGTIQINQLRHLSEAAQVDLGQRLVCHMVFGNETPLAHGPHAVYIAIASAFQYVIHDDMKFCDYFHVNGSAQRIMQEIFAGRILTSPQQVISIVCAEPIAQYSLPLRRGYNPNLDYVTLAEQFMAHLKRYLCGRGTPRATDGSVLFEEGSSNDDVVYRSRLFLRSATAHEVLPVDATQRIKIKFDSHWEHSWGTAVGIHIHTCFYKLDVLLDEHTANIISQEIPEDNSQTTNFDRWIHSIIGENSSNSYNQV</sequence>
<feature type="region of interest" description="Disordered" evidence="1">
    <location>
        <begin position="470"/>
        <end position="492"/>
    </location>
</feature>
<dbReference type="PANTHER" id="PTHR24216">
    <property type="entry name" value="PAXILLIN-RELATED"/>
    <property type="match status" value="1"/>
</dbReference>
<dbReference type="EMBL" id="KN835263">
    <property type="protein sequence ID" value="KIK41631.1"/>
    <property type="molecule type" value="Genomic_DNA"/>
</dbReference>
<evidence type="ECO:0000313" key="3">
    <source>
        <dbReference type="Proteomes" id="UP000054485"/>
    </source>
</evidence>
<feature type="compositionally biased region" description="Low complexity" evidence="1">
    <location>
        <begin position="474"/>
        <end position="492"/>
    </location>
</feature>
<proteinExistence type="predicted"/>
<dbReference type="Proteomes" id="UP000054485">
    <property type="component" value="Unassembled WGS sequence"/>
</dbReference>
<dbReference type="PANTHER" id="PTHR24216:SF65">
    <property type="entry name" value="PAXILLIN-LIKE PROTEIN 1"/>
    <property type="match status" value="1"/>
</dbReference>
<name>A0A0D0AID3_9AGAM</name>
<reference evidence="3" key="2">
    <citation type="submission" date="2015-01" db="EMBL/GenBank/DDBJ databases">
        <title>Evolutionary Origins and Diversification of the Mycorrhizal Mutualists.</title>
        <authorList>
            <consortium name="DOE Joint Genome Institute"/>
            <consortium name="Mycorrhizal Genomics Consortium"/>
            <person name="Kohler A."/>
            <person name="Kuo A."/>
            <person name="Nagy L.G."/>
            <person name="Floudas D."/>
            <person name="Copeland A."/>
            <person name="Barry K.W."/>
            <person name="Cichocki N."/>
            <person name="Veneault-Fourrey C."/>
            <person name="LaButti K."/>
            <person name="Lindquist E.A."/>
            <person name="Lipzen A."/>
            <person name="Lundell T."/>
            <person name="Morin E."/>
            <person name="Murat C."/>
            <person name="Riley R."/>
            <person name="Ohm R."/>
            <person name="Sun H."/>
            <person name="Tunlid A."/>
            <person name="Henrissat B."/>
            <person name="Grigoriev I.V."/>
            <person name="Hibbett D.S."/>
            <person name="Martin F."/>
        </authorList>
    </citation>
    <scope>NUCLEOTIDE SEQUENCE [LARGE SCALE GENOMIC DNA]</scope>
    <source>
        <strain evidence="3">UH-Slu-Lm8-n1</strain>
    </source>
</reference>
<organism evidence="2 3">
    <name type="scientific">Suillus luteus UH-Slu-Lm8-n1</name>
    <dbReference type="NCBI Taxonomy" id="930992"/>
    <lineage>
        <taxon>Eukaryota</taxon>
        <taxon>Fungi</taxon>
        <taxon>Dikarya</taxon>
        <taxon>Basidiomycota</taxon>
        <taxon>Agaricomycotina</taxon>
        <taxon>Agaricomycetes</taxon>
        <taxon>Agaricomycetidae</taxon>
        <taxon>Boletales</taxon>
        <taxon>Suillineae</taxon>
        <taxon>Suillaceae</taxon>
        <taxon>Suillus</taxon>
    </lineage>
</organism>